<evidence type="ECO:0000256" key="1">
    <source>
        <dbReference type="ARBA" id="ARBA00022519"/>
    </source>
</evidence>
<dbReference type="PANTHER" id="PTHR22916:SF3">
    <property type="entry name" value="UDP-GLCNAC:BETAGAL BETA-1,3-N-ACETYLGLUCOSAMINYLTRANSFERASE-LIKE PROTEIN 1"/>
    <property type="match status" value="1"/>
</dbReference>
<proteinExistence type="predicted"/>
<dbReference type="EMBL" id="LJQT01000452">
    <property type="protein sequence ID" value="KPX80551.1"/>
    <property type="molecule type" value="Genomic_DNA"/>
</dbReference>
<comment type="caution">
    <text evidence="3">The sequence shown here is derived from an EMBL/GenBank/DDBJ whole genome shotgun (WGS) entry which is preliminary data.</text>
</comment>
<feature type="domain" description="Glycosyltransferase 2-like" evidence="2">
    <location>
        <begin position="43"/>
        <end position="152"/>
    </location>
</feature>
<gene>
    <name evidence="3" type="ORF">ALO64_01484</name>
</gene>
<dbReference type="CDD" id="cd04196">
    <property type="entry name" value="GT_2_like_d"/>
    <property type="match status" value="1"/>
</dbReference>
<accession>A0A0N8S0Z3</accession>
<keyword evidence="1" id="KW-1003">Cell membrane</keyword>
<sequence length="343" mass="38462">MQAKGFLRTQLTEKASADDVNLQRGQGSTEADDLLPGHPRVAILMCTYNGAAYLREQLESFAAQTFRNWMLYVSDDASTDDTSDILSDYKVRWGQERLVIFSGPCKGFAENFISLVQRSEIEADYFAFSDQDDVWFNDKLKRSVDLLESANSSIPALYCGRTRLVDADLGVIGVSPLFSKPPSFRNALVQSLAGANTMLINQAARRLLCRLPDRSPLIAHDWLTYLLVSGCGGQVSYDTEPCLDYRQHSGNLIGANASARDRLVRFRKMLSGRFAEWNDANVTVLKGMEFMLTEENRGVLAHFESGRRQGVFKRVCTLRKTGIYRQTLRGNLSLMIAIWLGQV</sequence>
<name>A0A0N8S0Z3_9PSED</name>
<dbReference type="InterPro" id="IPR001173">
    <property type="entry name" value="Glyco_trans_2-like"/>
</dbReference>
<dbReference type="InterPro" id="IPR029044">
    <property type="entry name" value="Nucleotide-diphossugar_trans"/>
</dbReference>
<reference evidence="3 4" key="1">
    <citation type="submission" date="2015-09" db="EMBL/GenBank/DDBJ databases">
        <title>Genome announcement of multiple Pseudomonas syringae strains.</title>
        <authorList>
            <person name="Thakur S."/>
            <person name="Wang P.W."/>
            <person name="Gong Y."/>
            <person name="Weir B.S."/>
            <person name="Guttman D.S."/>
        </authorList>
    </citation>
    <scope>NUCLEOTIDE SEQUENCE [LARGE SCALE GENOMIC DNA]</scope>
    <source>
        <strain evidence="3 4">ICMP6289</strain>
    </source>
</reference>
<keyword evidence="1" id="KW-0997">Cell inner membrane</keyword>
<dbReference type="SUPFAM" id="SSF53448">
    <property type="entry name" value="Nucleotide-diphospho-sugar transferases"/>
    <property type="match status" value="1"/>
</dbReference>
<protein>
    <submittedName>
        <fullName evidence="3">Group 2 family glycosyl transferase</fullName>
    </submittedName>
</protein>
<dbReference type="Proteomes" id="UP000050455">
    <property type="component" value="Unassembled WGS sequence"/>
</dbReference>
<keyword evidence="1" id="KW-0472">Membrane</keyword>
<evidence type="ECO:0000313" key="3">
    <source>
        <dbReference type="EMBL" id="KPX80551.1"/>
    </source>
</evidence>
<dbReference type="PATRIC" id="fig|86176.4.peg.1612"/>
<dbReference type="GO" id="GO:0016758">
    <property type="term" value="F:hexosyltransferase activity"/>
    <property type="evidence" value="ECO:0007669"/>
    <property type="project" value="UniProtKB-ARBA"/>
</dbReference>
<keyword evidence="4" id="KW-1185">Reference proteome</keyword>
<evidence type="ECO:0000259" key="2">
    <source>
        <dbReference type="Pfam" id="PF00535"/>
    </source>
</evidence>
<dbReference type="Gene3D" id="3.90.550.10">
    <property type="entry name" value="Spore Coat Polysaccharide Biosynthesis Protein SpsA, Chain A"/>
    <property type="match status" value="1"/>
</dbReference>
<organism evidence="3 4">
    <name type="scientific">Pseudomonas meliae</name>
    <dbReference type="NCBI Taxonomy" id="86176"/>
    <lineage>
        <taxon>Bacteria</taxon>
        <taxon>Pseudomonadati</taxon>
        <taxon>Pseudomonadota</taxon>
        <taxon>Gammaproteobacteria</taxon>
        <taxon>Pseudomonadales</taxon>
        <taxon>Pseudomonadaceae</taxon>
        <taxon>Pseudomonas</taxon>
    </lineage>
</organism>
<evidence type="ECO:0000313" key="4">
    <source>
        <dbReference type="Proteomes" id="UP000050455"/>
    </source>
</evidence>
<dbReference type="Pfam" id="PF00535">
    <property type="entry name" value="Glycos_transf_2"/>
    <property type="match status" value="1"/>
</dbReference>
<keyword evidence="3" id="KW-0808">Transferase</keyword>
<dbReference type="PANTHER" id="PTHR22916">
    <property type="entry name" value="GLYCOSYLTRANSFERASE"/>
    <property type="match status" value="1"/>
</dbReference>
<dbReference type="AlphaFoldDB" id="A0A0N8S0Z3"/>